<evidence type="ECO:0000256" key="1">
    <source>
        <dbReference type="ARBA" id="ARBA00023015"/>
    </source>
</evidence>
<dbReference type="PANTHER" id="PTHR44688:SF16">
    <property type="entry name" value="DNA-BINDING TRANSCRIPTIONAL ACTIVATOR DEVR_DOSR"/>
    <property type="match status" value="1"/>
</dbReference>
<dbReference type="GO" id="GO:0003677">
    <property type="term" value="F:DNA binding"/>
    <property type="evidence" value="ECO:0007669"/>
    <property type="project" value="UniProtKB-KW"/>
</dbReference>
<organism evidence="6 7">
    <name type="scientific">Cellulomonas hominis</name>
    <dbReference type="NCBI Taxonomy" id="156981"/>
    <lineage>
        <taxon>Bacteria</taxon>
        <taxon>Bacillati</taxon>
        <taxon>Actinomycetota</taxon>
        <taxon>Actinomycetes</taxon>
        <taxon>Micrococcales</taxon>
        <taxon>Cellulomonadaceae</taxon>
        <taxon>Cellulomonas</taxon>
    </lineage>
</organism>
<protein>
    <submittedName>
        <fullName evidence="6">DNA-binding response regulator</fullName>
    </submittedName>
</protein>
<reference evidence="6 7" key="1">
    <citation type="submission" date="2019-07" db="EMBL/GenBank/DDBJ databases">
        <title>Whole genome shotgun sequence of Cellulomonas hominis NBRC 16055.</title>
        <authorList>
            <person name="Hosoyama A."/>
            <person name="Uohara A."/>
            <person name="Ohji S."/>
            <person name="Ichikawa N."/>
        </authorList>
    </citation>
    <scope>NUCLEOTIDE SEQUENCE [LARGE SCALE GENOMIC DNA]</scope>
    <source>
        <strain evidence="6 7">NBRC 16055</strain>
    </source>
</reference>
<dbReference type="PRINTS" id="PR00038">
    <property type="entry name" value="HTHLUXR"/>
</dbReference>
<dbReference type="PANTHER" id="PTHR44688">
    <property type="entry name" value="DNA-BINDING TRANSCRIPTIONAL ACTIVATOR DEVR_DOSR"/>
    <property type="match status" value="1"/>
</dbReference>
<dbReference type="InterPro" id="IPR036388">
    <property type="entry name" value="WH-like_DNA-bd_sf"/>
</dbReference>
<dbReference type="CDD" id="cd06170">
    <property type="entry name" value="LuxR_C_like"/>
    <property type="match status" value="1"/>
</dbReference>
<dbReference type="InterPro" id="IPR000792">
    <property type="entry name" value="Tscrpt_reg_LuxR_C"/>
</dbReference>
<comment type="caution">
    <text evidence="6">The sequence shown here is derived from an EMBL/GenBank/DDBJ whole genome shotgun (WGS) entry which is preliminary data.</text>
</comment>
<sequence>MDRQGGTAVSIEPIRRGPGLAPGAPTGARAATLPQTRRPGAPAADPRRRGLGQMCVVVTELGEGDGQTLVRNLRRRGSGRVILLARRAGRRDLVGLLTGGLRGAVATEPNAVVGQPGAAPGAVPSPFARTRPDLTSRELSVLRLVADGFSNRAIGDELGLSALTVKSHLARISRKLGTGDRAALVAISIRTGLLA</sequence>
<keyword evidence="1" id="KW-0805">Transcription regulation</keyword>
<proteinExistence type="predicted"/>
<gene>
    <name evidence="6" type="ORF">CHO01_00380</name>
</gene>
<name>A0A511F6K6_9CELL</name>
<dbReference type="InterPro" id="IPR016032">
    <property type="entry name" value="Sig_transdc_resp-reg_C-effctor"/>
</dbReference>
<evidence type="ECO:0000259" key="5">
    <source>
        <dbReference type="PROSITE" id="PS50043"/>
    </source>
</evidence>
<dbReference type="Pfam" id="PF00196">
    <property type="entry name" value="GerE"/>
    <property type="match status" value="1"/>
</dbReference>
<dbReference type="PROSITE" id="PS50043">
    <property type="entry name" value="HTH_LUXR_2"/>
    <property type="match status" value="1"/>
</dbReference>
<feature type="compositionally biased region" description="Low complexity" evidence="4">
    <location>
        <begin position="16"/>
        <end position="44"/>
    </location>
</feature>
<dbReference type="Gene3D" id="1.10.10.10">
    <property type="entry name" value="Winged helix-like DNA-binding domain superfamily/Winged helix DNA-binding domain"/>
    <property type="match status" value="1"/>
</dbReference>
<evidence type="ECO:0000256" key="3">
    <source>
        <dbReference type="ARBA" id="ARBA00023163"/>
    </source>
</evidence>
<keyword evidence="3" id="KW-0804">Transcription</keyword>
<accession>A0A511F6K6</accession>
<evidence type="ECO:0000256" key="2">
    <source>
        <dbReference type="ARBA" id="ARBA00023125"/>
    </source>
</evidence>
<evidence type="ECO:0000313" key="7">
    <source>
        <dbReference type="Proteomes" id="UP000321723"/>
    </source>
</evidence>
<keyword evidence="7" id="KW-1185">Reference proteome</keyword>
<evidence type="ECO:0000313" key="6">
    <source>
        <dbReference type="EMBL" id="GEL44922.1"/>
    </source>
</evidence>
<dbReference type="PROSITE" id="PS00622">
    <property type="entry name" value="HTH_LUXR_1"/>
    <property type="match status" value="1"/>
</dbReference>
<dbReference type="GO" id="GO:0006355">
    <property type="term" value="P:regulation of DNA-templated transcription"/>
    <property type="evidence" value="ECO:0007669"/>
    <property type="project" value="InterPro"/>
</dbReference>
<evidence type="ECO:0000256" key="4">
    <source>
        <dbReference type="SAM" id="MobiDB-lite"/>
    </source>
</evidence>
<dbReference type="SUPFAM" id="SSF46894">
    <property type="entry name" value="C-terminal effector domain of the bipartite response regulators"/>
    <property type="match status" value="1"/>
</dbReference>
<dbReference type="SMART" id="SM00421">
    <property type="entry name" value="HTH_LUXR"/>
    <property type="match status" value="1"/>
</dbReference>
<dbReference type="EMBL" id="BJVQ01000001">
    <property type="protein sequence ID" value="GEL44922.1"/>
    <property type="molecule type" value="Genomic_DNA"/>
</dbReference>
<dbReference type="Proteomes" id="UP000321723">
    <property type="component" value="Unassembled WGS sequence"/>
</dbReference>
<feature type="region of interest" description="Disordered" evidence="4">
    <location>
        <begin position="1"/>
        <end position="48"/>
    </location>
</feature>
<dbReference type="AlphaFoldDB" id="A0A511F6K6"/>
<keyword evidence="2 6" id="KW-0238">DNA-binding</keyword>
<feature type="domain" description="HTH luxR-type" evidence="5">
    <location>
        <begin position="127"/>
        <end position="192"/>
    </location>
</feature>